<evidence type="ECO:0000259" key="1">
    <source>
        <dbReference type="PROSITE" id="PS50994"/>
    </source>
</evidence>
<dbReference type="InterPro" id="IPR036397">
    <property type="entry name" value="RNaseH_sf"/>
</dbReference>
<proteinExistence type="predicted"/>
<name>A0A3A1YB86_9GAMM</name>
<dbReference type="Proteomes" id="UP000265691">
    <property type="component" value="Unassembled WGS sequence"/>
</dbReference>
<dbReference type="InterPro" id="IPR051917">
    <property type="entry name" value="Transposase-Integrase"/>
</dbReference>
<dbReference type="InterPro" id="IPR012337">
    <property type="entry name" value="RNaseH-like_sf"/>
</dbReference>
<dbReference type="PANTHER" id="PTHR10948:SF23">
    <property type="entry name" value="TRANSPOSASE INSI FOR INSERTION SEQUENCE ELEMENT IS30A-RELATED"/>
    <property type="match status" value="1"/>
</dbReference>
<dbReference type="OrthoDB" id="9803231at2"/>
<dbReference type="GO" id="GO:0004803">
    <property type="term" value="F:transposase activity"/>
    <property type="evidence" value="ECO:0007669"/>
    <property type="project" value="TreeGrafter"/>
</dbReference>
<dbReference type="InterPro" id="IPR001584">
    <property type="entry name" value="Integrase_cat-core"/>
</dbReference>
<evidence type="ECO:0000313" key="3">
    <source>
        <dbReference type="Proteomes" id="UP000265691"/>
    </source>
</evidence>
<dbReference type="PROSITE" id="PS50994">
    <property type="entry name" value="INTEGRASE"/>
    <property type="match status" value="1"/>
</dbReference>
<dbReference type="Gene3D" id="3.30.420.10">
    <property type="entry name" value="Ribonuclease H-like superfamily/Ribonuclease H"/>
    <property type="match status" value="1"/>
</dbReference>
<protein>
    <recommendedName>
        <fullName evidence="1">Integrase catalytic domain-containing protein</fullName>
    </recommendedName>
</protein>
<feature type="domain" description="Integrase catalytic" evidence="1">
    <location>
        <begin position="170"/>
        <end position="351"/>
    </location>
</feature>
<evidence type="ECO:0000313" key="2">
    <source>
        <dbReference type="EMBL" id="RIY33454.1"/>
    </source>
</evidence>
<dbReference type="InterPro" id="IPR053392">
    <property type="entry name" value="Transposase_IS30-like"/>
</dbReference>
<dbReference type="PANTHER" id="PTHR10948">
    <property type="entry name" value="TRANSPOSASE"/>
    <property type="match status" value="1"/>
</dbReference>
<dbReference type="GO" id="GO:0032196">
    <property type="term" value="P:transposition"/>
    <property type="evidence" value="ECO:0007669"/>
    <property type="project" value="TreeGrafter"/>
</dbReference>
<organism evidence="2 3">
    <name type="scientific">Psittacicella hinzii</name>
    <dbReference type="NCBI Taxonomy" id="2028575"/>
    <lineage>
        <taxon>Bacteria</taxon>
        <taxon>Pseudomonadati</taxon>
        <taxon>Pseudomonadota</taxon>
        <taxon>Gammaproteobacteria</taxon>
        <taxon>Pasteurellales</taxon>
        <taxon>Psittacicellaceae</taxon>
        <taxon>Psittacicella</taxon>
    </lineage>
</organism>
<dbReference type="EMBL" id="NRHC01000032">
    <property type="protein sequence ID" value="RIY33454.1"/>
    <property type="molecule type" value="Genomic_DNA"/>
</dbReference>
<comment type="caution">
    <text evidence="2">The sequence shown here is derived from an EMBL/GenBank/DDBJ whole genome shotgun (WGS) entry which is preliminary data.</text>
</comment>
<dbReference type="RefSeq" id="WP_119524775.1">
    <property type="nucleotide sequence ID" value="NZ_NRHC01000032.1"/>
</dbReference>
<reference evidence="2 3" key="1">
    <citation type="submission" date="2017-08" db="EMBL/GenBank/DDBJ databases">
        <title>Reclassification of Bisgaard taxon 37 and 44.</title>
        <authorList>
            <person name="Christensen H."/>
        </authorList>
    </citation>
    <scope>NUCLEOTIDE SEQUENCE [LARGE SCALE GENOMIC DNA]</scope>
    <source>
        <strain evidence="2 3">B96_3</strain>
    </source>
</reference>
<dbReference type="GO" id="GO:0003676">
    <property type="term" value="F:nucleic acid binding"/>
    <property type="evidence" value="ECO:0007669"/>
    <property type="project" value="InterPro"/>
</dbReference>
<dbReference type="SUPFAM" id="SSF53098">
    <property type="entry name" value="Ribonuclease H-like"/>
    <property type="match status" value="1"/>
</dbReference>
<gene>
    <name evidence="2" type="ORF">CKF54_02845</name>
</gene>
<dbReference type="AlphaFoldDB" id="A0A3A1YB86"/>
<accession>A0A3A1YB86</accession>
<feature type="non-terminal residue" evidence="2">
    <location>
        <position position="1"/>
    </location>
</feature>
<keyword evidence="3" id="KW-1185">Reference proteome</keyword>
<sequence>AFATRAAGLNLSIQNIKTLLSEDNQKSFKAIEHLLYSCRSKWLEFCKETGTDVRSTQQCNEFFQLYDDSTYNKKSLRGRKSKYELFISDYPELRKEYEKLIKRLIDKKQPEGRVIQEIESFLEHHKITNVSKYLPSSPKTIYNWAKSGLIPKRITNEKKHKTGQVKEYDKKKKPGEYRTIDQRAIDFPNLENEFGHFELDTLVGAGRESYRLSLMERNSRYHIYTPLTSMKAGYVAQEIIREVRRIARNAGKKPEEVVKSITCDNGIEFSDYKTIERTLGIKVYFCKVGRPDQRARQECSHKIYRRYFYPKKKPAKFASRSTCLYQSRFCNNIARKVLNYRTPSEVFNEYIASL</sequence>
<dbReference type="GO" id="GO:0005829">
    <property type="term" value="C:cytosol"/>
    <property type="evidence" value="ECO:0007669"/>
    <property type="project" value="TreeGrafter"/>
</dbReference>
<dbReference type="NCBIfam" id="NF033563">
    <property type="entry name" value="transpos_IS30"/>
    <property type="match status" value="1"/>
</dbReference>
<dbReference type="GO" id="GO:0015074">
    <property type="term" value="P:DNA integration"/>
    <property type="evidence" value="ECO:0007669"/>
    <property type="project" value="InterPro"/>
</dbReference>